<protein>
    <submittedName>
        <fullName evidence="2">Uncharacterized protein LOC142180337 isoform X1</fullName>
    </submittedName>
</protein>
<name>A0AC58UG86_TOBAC</name>
<dbReference type="RefSeq" id="XP_075108229.1">
    <property type="nucleotide sequence ID" value="XM_075252128.1"/>
</dbReference>
<reference evidence="1" key="1">
    <citation type="journal article" date="2014" name="Nat. Commun.">
        <title>The tobacco genome sequence and its comparison with those of tomato and potato.</title>
        <authorList>
            <person name="Sierro N."/>
            <person name="Battey J.N."/>
            <person name="Ouadi S."/>
            <person name="Bakaher N."/>
            <person name="Bovet L."/>
            <person name="Willig A."/>
            <person name="Goepfert S."/>
            <person name="Peitsch M.C."/>
            <person name="Ivanov N.V."/>
        </authorList>
    </citation>
    <scope>NUCLEOTIDE SEQUENCE [LARGE SCALE GENOMIC DNA]</scope>
</reference>
<organism evidence="1 2">
    <name type="scientific">Nicotiana tabacum</name>
    <name type="common">Common tobacco</name>
    <dbReference type="NCBI Taxonomy" id="4097"/>
    <lineage>
        <taxon>Eukaryota</taxon>
        <taxon>Viridiplantae</taxon>
        <taxon>Streptophyta</taxon>
        <taxon>Embryophyta</taxon>
        <taxon>Tracheophyta</taxon>
        <taxon>Spermatophyta</taxon>
        <taxon>Magnoliopsida</taxon>
        <taxon>eudicotyledons</taxon>
        <taxon>Gunneridae</taxon>
        <taxon>Pentapetalae</taxon>
        <taxon>asterids</taxon>
        <taxon>lamiids</taxon>
        <taxon>Solanales</taxon>
        <taxon>Solanaceae</taxon>
        <taxon>Nicotianoideae</taxon>
        <taxon>Nicotianeae</taxon>
        <taxon>Nicotiana</taxon>
    </lineage>
</organism>
<proteinExistence type="predicted"/>
<dbReference type="Proteomes" id="UP000790787">
    <property type="component" value="Chromosome 4"/>
</dbReference>
<keyword evidence="1" id="KW-1185">Reference proteome</keyword>
<sequence>MFSSRYTASPWIPQEVPDLEDRVRKLAPTFSYAERAWRDLAKGRWEAKNHGKVLLLVSFEALFVLYSLPISFYAGVTKDVALRPSSGEEGNESPVPKSGKDKKCKAASRLEGPKPKTRRVRRKVIALLIDSVQRLREEEEGEGEEEEEGGSSALVSRSARAIDVTEAPEPMAVVSVGVDSGIPSLDRNAPSNFLGTMTVVYSPSLPTFSEEELKEARELKIPDVGGGSSAGDPFRDCFTIVGDASDIGDASLLLEEAQRFITRVTILLYLVSLFFSEFDLCSFPTVQAISRFRVDFGQCEVELQKVSGERDALRLLCNQKDEAIKDLQADLARLVKKGPSLTSSCSKMLKRSGHFGRKSIKSKLNVIGGRRLSIAWLRKKRPF</sequence>
<reference evidence="2" key="2">
    <citation type="submission" date="2025-08" db="UniProtKB">
        <authorList>
            <consortium name="RefSeq"/>
        </authorList>
    </citation>
    <scope>IDENTIFICATION</scope>
    <source>
        <tissue evidence="2">Leaf</tissue>
    </source>
</reference>
<gene>
    <name evidence="2" type="primary">LOC142180337</name>
</gene>
<accession>A0AC58UG86</accession>
<evidence type="ECO:0000313" key="2">
    <source>
        <dbReference type="RefSeq" id="XP_075108229.1"/>
    </source>
</evidence>
<evidence type="ECO:0000313" key="1">
    <source>
        <dbReference type="Proteomes" id="UP000790787"/>
    </source>
</evidence>